<comment type="caution">
    <text evidence="3">The sequence shown here is derived from an EMBL/GenBank/DDBJ whole genome shotgun (WGS) entry which is preliminary data.</text>
</comment>
<evidence type="ECO:0000256" key="2">
    <source>
        <dbReference type="SAM" id="SignalP"/>
    </source>
</evidence>
<keyword evidence="1" id="KW-0812">Transmembrane</keyword>
<feature type="signal peptide" evidence="2">
    <location>
        <begin position="1"/>
        <end position="23"/>
    </location>
</feature>
<keyword evidence="2" id="KW-0732">Signal</keyword>
<sequence>MSRLSRLVLAATLAGAAALPAVGATLSSATIETFDATVFNDRIGALNSSLVEDFESFTAGEISGPLATSVGRFATIGGTGSGGTVSGTSGNTGTGLFLRDSGVYGRSNTTIGGTQFLDSNDTSGVDWAISGVGFFDRVFFTLSDIADTGADFQLAVGSVTLADVTAKRSNGATEMVMLSFASAIDELTLTFRHAKLNDGFGIDDAGIGLSVPVNAPPPSAVPLPASVALLMAGVTALAGLRRTARRKAA</sequence>
<dbReference type="AlphaFoldDB" id="A0A2V2LL43"/>
<dbReference type="Proteomes" id="UP000245680">
    <property type="component" value="Unassembled WGS sequence"/>
</dbReference>
<name>A0A2V2LL43_9RHOB</name>
<dbReference type="RefSeq" id="WP_109811827.1">
    <property type="nucleotide sequence ID" value="NZ_QGKU01000034.1"/>
</dbReference>
<evidence type="ECO:0000313" key="3">
    <source>
        <dbReference type="EMBL" id="PWR02513.1"/>
    </source>
</evidence>
<keyword evidence="4" id="KW-1185">Reference proteome</keyword>
<keyword evidence="1" id="KW-1133">Transmembrane helix</keyword>
<dbReference type="OrthoDB" id="7864696at2"/>
<feature type="chain" id="PRO_5016123005" evidence="2">
    <location>
        <begin position="24"/>
        <end position="249"/>
    </location>
</feature>
<proteinExistence type="predicted"/>
<protein>
    <submittedName>
        <fullName evidence="3">Uncharacterized protein</fullName>
    </submittedName>
</protein>
<reference evidence="3 4" key="1">
    <citation type="submission" date="2018-05" db="EMBL/GenBank/DDBJ databases">
        <title>Rhodobacteraceae gen. nov., sp. nov. isolated from sea water.</title>
        <authorList>
            <person name="Ren Y."/>
        </authorList>
    </citation>
    <scope>NUCLEOTIDE SEQUENCE [LARGE SCALE GENOMIC DNA]</scope>
    <source>
        <strain evidence="3 4">TG-679</strain>
    </source>
</reference>
<keyword evidence="1" id="KW-0472">Membrane</keyword>
<evidence type="ECO:0000256" key="1">
    <source>
        <dbReference type="SAM" id="Phobius"/>
    </source>
</evidence>
<feature type="transmembrane region" description="Helical" evidence="1">
    <location>
        <begin position="221"/>
        <end position="240"/>
    </location>
</feature>
<gene>
    <name evidence="3" type="ORF">DKT77_11345</name>
</gene>
<dbReference type="EMBL" id="QGKU01000034">
    <property type="protein sequence ID" value="PWR02513.1"/>
    <property type="molecule type" value="Genomic_DNA"/>
</dbReference>
<evidence type="ECO:0000313" key="4">
    <source>
        <dbReference type="Proteomes" id="UP000245680"/>
    </source>
</evidence>
<organism evidence="3 4">
    <name type="scientific">Meridianimarinicoccus roseus</name>
    <dbReference type="NCBI Taxonomy" id="2072018"/>
    <lineage>
        <taxon>Bacteria</taxon>
        <taxon>Pseudomonadati</taxon>
        <taxon>Pseudomonadota</taxon>
        <taxon>Alphaproteobacteria</taxon>
        <taxon>Rhodobacterales</taxon>
        <taxon>Paracoccaceae</taxon>
        <taxon>Meridianimarinicoccus</taxon>
    </lineage>
</organism>
<accession>A0A2V2LL43</accession>